<dbReference type="InterPro" id="IPR029058">
    <property type="entry name" value="AB_hydrolase_fold"/>
</dbReference>
<dbReference type="SUPFAM" id="SSF53474">
    <property type="entry name" value="alpha/beta-Hydrolases"/>
    <property type="match status" value="1"/>
</dbReference>
<dbReference type="Proteomes" id="UP000195557">
    <property type="component" value="Unassembled WGS sequence"/>
</dbReference>
<protein>
    <recommendedName>
        <fullName evidence="1">GPI inositol-deacylase</fullName>
        <ecNumber evidence="1">3.1.-.-</ecNumber>
    </recommendedName>
</protein>
<reference evidence="3" key="2">
    <citation type="journal article" date="2014" name="BMC Genomics">
        <title>An improved genome of the model marine alga Ostreococcus tauri unfolds by assessing Illumina de novo assemblies.</title>
        <authorList>
            <person name="Blanc-Mathieu R."/>
            <person name="Verhelst B."/>
            <person name="Derelle E."/>
            <person name="Rombauts S."/>
            <person name="Bouget F.Y."/>
            <person name="Carre I."/>
            <person name="Chateau A."/>
            <person name="Eyre-Walker A."/>
            <person name="Grimsley N."/>
            <person name="Moreau H."/>
            <person name="Piegu B."/>
            <person name="Rivals E."/>
            <person name="Schackwitz W."/>
            <person name="Van de Peer Y."/>
            <person name="Piganeau G."/>
        </authorList>
    </citation>
    <scope>NUCLEOTIDE SEQUENCE</scope>
    <source>
        <strain evidence="3">RCC4221</strain>
    </source>
</reference>
<comment type="function">
    <text evidence="1">Involved in inositol deacylation of GPI-anchored proteins which plays important roles in the quality control and ER-associated degradation of GPI-anchored proteins.</text>
</comment>
<sequence length="329" mass="35940">MDRCVKMCATTTSTSFAYKAVKANKFGTKVERIALKVKSTTNGNDDMGSHARVIVIVPGFLASADAYAEMCSALRLKLEKRGGLKVDARVVPVTKVDWWPTLFGKDFSSITDKIDASIREASSVSRTGRVGVVGHSAGGWLVRLWMGEKRYCGRRYSGAHMVDTLLTLGTPHASAEAYPFGRVVEKRENEDNEGVPEEARGSSLAFTNFHYPGAFFDSTRYVNVIGDVDPEGADSFDLSDVLDAKKSSRGGESVMDRVSRAYRAWIFGVSYAANCRSARVRGDGVTPITTAHALDGAEEIILRGVYHGNAQGSPWYGSPEIVDDWIRFL</sequence>
<dbReference type="PANTHER" id="PTHR47909">
    <property type="entry name" value="ALPHA/BETA-HYDROLASES SUPERFAMILY PROTEIN"/>
    <property type="match status" value="1"/>
</dbReference>
<dbReference type="PANTHER" id="PTHR47909:SF2">
    <property type="entry name" value="GPI INOSITOL-DEACYLASE"/>
    <property type="match status" value="1"/>
</dbReference>
<keyword evidence="1" id="KW-0256">Endoplasmic reticulum</keyword>
<evidence type="ECO:0000313" key="4">
    <source>
        <dbReference type="EMBL" id="OUS46040.1"/>
    </source>
</evidence>
<keyword evidence="1" id="KW-0653">Protein transport</keyword>
<feature type="domain" description="GPI inositol-deacylase PGAP1-like alpha/beta" evidence="2">
    <location>
        <begin position="122"/>
        <end position="176"/>
    </location>
</feature>
<keyword evidence="5" id="KW-1185">Reference proteome</keyword>
<evidence type="ECO:0000256" key="1">
    <source>
        <dbReference type="RuleBase" id="RU365011"/>
    </source>
</evidence>
<accession>A0A454XR73</accession>
<dbReference type="AlphaFoldDB" id="A0A096PBT6"/>
<reference evidence="4" key="3">
    <citation type="submission" date="2017-04" db="EMBL/GenBank/DDBJ databases">
        <title>Population genomics of picophytoplankton unveils novel chromosome hypervariability.</title>
        <authorList>
            <consortium name="DOE Joint Genome Institute"/>
            <person name="Blanc-Mathieu R."/>
            <person name="Krasovec M."/>
            <person name="Hebrard M."/>
            <person name="Yau S."/>
            <person name="Desgranges E."/>
            <person name="Martin J."/>
            <person name="Schackwitz W."/>
            <person name="Kuo A."/>
            <person name="Salin G."/>
            <person name="Donnadieu C."/>
            <person name="Desdevises Y."/>
            <person name="Sanchez-Ferandin S."/>
            <person name="Moreau H."/>
            <person name="Rivals E."/>
            <person name="Grigoriev I.V."/>
            <person name="Grimsley N."/>
            <person name="Eyre-Walker A."/>
            <person name="Piganeau G."/>
        </authorList>
    </citation>
    <scope>NUCLEOTIDE SEQUENCE [LARGE SCALE GENOMIC DNA]</scope>
    <source>
        <strain evidence="4">RCC 1115</strain>
    </source>
</reference>
<dbReference type="InterPro" id="IPR012908">
    <property type="entry name" value="PGAP1-ab_dom-like"/>
</dbReference>
<dbReference type="EC" id="3.1.-.-" evidence="1"/>
<dbReference type="EMBL" id="CAID01000014">
    <property type="protein sequence ID" value="CEG02146.1"/>
    <property type="molecule type" value="Genomic_DNA"/>
</dbReference>
<evidence type="ECO:0000313" key="5">
    <source>
        <dbReference type="Proteomes" id="UP000009170"/>
    </source>
</evidence>
<dbReference type="GO" id="GO:0005789">
    <property type="term" value="C:endoplasmic reticulum membrane"/>
    <property type="evidence" value="ECO:0007669"/>
    <property type="project" value="UniProtKB-SubCell"/>
</dbReference>
<dbReference type="OrthoDB" id="348976at2759"/>
<dbReference type="Proteomes" id="UP000009170">
    <property type="component" value="Unassembled WGS sequence"/>
</dbReference>
<evidence type="ECO:0000313" key="3">
    <source>
        <dbReference type="EMBL" id="CEG02146.1"/>
    </source>
</evidence>
<dbReference type="GO" id="GO:0016788">
    <property type="term" value="F:hydrolase activity, acting on ester bonds"/>
    <property type="evidence" value="ECO:0007669"/>
    <property type="project" value="InterPro"/>
</dbReference>
<dbReference type="Pfam" id="PF07819">
    <property type="entry name" value="PGAP1"/>
    <property type="match status" value="1"/>
</dbReference>
<dbReference type="EMBL" id="KZ155785">
    <property type="protein sequence ID" value="OUS46040.1"/>
    <property type="molecule type" value="Genomic_DNA"/>
</dbReference>
<keyword evidence="1" id="KW-0378">Hydrolase</keyword>
<evidence type="ECO:0000259" key="2">
    <source>
        <dbReference type="Pfam" id="PF07819"/>
    </source>
</evidence>
<comment type="subcellular location">
    <subcellularLocation>
        <location evidence="1">Endoplasmic reticulum membrane</location>
    </subcellularLocation>
</comment>
<accession>A0A096PBT6</accession>
<keyword evidence="1" id="KW-0813">Transport</keyword>
<gene>
    <name evidence="4" type="ORF">BE221DRAFT_192718</name>
    <name evidence="3" type="ORF">OT_ostta14g02390</name>
</gene>
<reference evidence="3 5" key="1">
    <citation type="journal article" date="2006" name="Proc. Natl. Acad. Sci. U.S.A.">
        <title>Genome analysis of the smallest free-living eukaryote Ostreococcus tauri unveils many unique features.</title>
        <authorList>
            <person name="Derelle E."/>
            <person name="Ferraz C."/>
            <person name="Rombauts S."/>
            <person name="Rouze P."/>
            <person name="Worden A.Z."/>
            <person name="Robbens S."/>
            <person name="Partensky F."/>
            <person name="Degroeve S."/>
            <person name="Echeynie S."/>
            <person name="Cooke R."/>
            <person name="Saeys Y."/>
            <person name="Wuyts J."/>
            <person name="Jabbari K."/>
            <person name="Bowler C."/>
            <person name="Panaud O."/>
            <person name="Piegu B."/>
            <person name="Ball S.G."/>
            <person name="Ral J.-P."/>
            <person name="Bouget F.-Y."/>
            <person name="Piganeau G."/>
            <person name="De Baets B."/>
            <person name="Picard A."/>
            <person name="Delseny M."/>
            <person name="Demaille J."/>
            <person name="Van de Peer Y."/>
            <person name="Moreau H."/>
        </authorList>
    </citation>
    <scope>NUCLEOTIDE SEQUENCE [LARGE SCALE GENOMIC DNA]</scope>
    <source>
        <strain evidence="3 5">OTTH0595</strain>
    </source>
</reference>
<keyword evidence="1" id="KW-0472">Membrane</keyword>
<dbReference type="Gene3D" id="3.40.50.1820">
    <property type="entry name" value="alpha/beta hydrolase"/>
    <property type="match status" value="1"/>
</dbReference>
<comment type="similarity">
    <text evidence="1">Belongs to the GPI inositol-deacylase family.</text>
</comment>
<dbReference type="GO" id="GO:0015031">
    <property type="term" value="P:protein transport"/>
    <property type="evidence" value="ECO:0007669"/>
    <property type="project" value="UniProtKB-KW"/>
</dbReference>
<organism evidence="3 5">
    <name type="scientific">Ostreococcus tauri</name>
    <name type="common">Marine green alga</name>
    <dbReference type="NCBI Taxonomy" id="70448"/>
    <lineage>
        <taxon>Eukaryota</taxon>
        <taxon>Viridiplantae</taxon>
        <taxon>Chlorophyta</taxon>
        <taxon>Mamiellophyceae</taxon>
        <taxon>Mamiellales</taxon>
        <taxon>Bathycoccaceae</taxon>
        <taxon>Ostreococcus</taxon>
    </lineage>
</organism>
<dbReference type="InParanoid" id="A0A096PBT6"/>
<name>A0A096PBT6_OSTTA</name>
<accession>A0A1Y5I8Y1</accession>
<proteinExistence type="inferred from homology"/>